<protein>
    <submittedName>
        <fullName evidence="2">Uncharacterized protein</fullName>
    </submittedName>
</protein>
<evidence type="ECO:0000313" key="2">
    <source>
        <dbReference type="EMBL" id="MPC28167.1"/>
    </source>
</evidence>
<dbReference type="Proteomes" id="UP000324222">
    <property type="component" value="Unassembled WGS sequence"/>
</dbReference>
<feature type="compositionally biased region" description="Basic and acidic residues" evidence="1">
    <location>
        <begin position="85"/>
        <end position="94"/>
    </location>
</feature>
<dbReference type="EMBL" id="VSRR010001866">
    <property type="protein sequence ID" value="MPC28167.1"/>
    <property type="molecule type" value="Genomic_DNA"/>
</dbReference>
<evidence type="ECO:0000256" key="1">
    <source>
        <dbReference type="SAM" id="MobiDB-lite"/>
    </source>
</evidence>
<feature type="region of interest" description="Disordered" evidence="1">
    <location>
        <begin position="66"/>
        <end position="107"/>
    </location>
</feature>
<evidence type="ECO:0000313" key="3">
    <source>
        <dbReference type="Proteomes" id="UP000324222"/>
    </source>
</evidence>
<keyword evidence="3" id="KW-1185">Reference proteome</keyword>
<organism evidence="2 3">
    <name type="scientific">Portunus trituberculatus</name>
    <name type="common">Swimming crab</name>
    <name type="synonym">Neptunus trituberculatus</name>
    <dbReference type="NCBI Taxonomy" id="210409"/>
    <lineage>
        <taxon>Eukaryota</taxon>
        <taxon>Metazoa</taxon>
        <taxon>Ecdysozoa</taxon>
        <taxon>Arthropoda</taxon>
        <taxon>Crustacea</taxon>
        <taxon>Multicrustacea</taxon>
        <taxon>Malacostraca</taxon>
        <taxon>Eumalacostraca</taxon>
        <taxon>Eucarida</taxon>
        <taxon>Decapoda</taxon>
        <taxon>Pleocyemata</taxon>
        <taxon>Brachyura</taxon>
        <taxon>Eubrachyura</taxon>
        <taxon>Portunoidea</taxon>
        <taxon>Portunidae</taxon>
        <taxon>Portuninae</taxon>
        <taxon>Portunus</taxon>
    </lineage>
</organism>
<name>A0A5B7E496_PORTR</name>
<comment type="caution">
    <text evidence="2">The sequence shown here is derived from an EMBL/GenBank/DDBJ whole genome shotgun (WGS) entry which is preliminary data.</text>
</comment>
<feature type="compositionally biased region" description="Basic residues" evidence="1">
    <location>
        <begin position="98"/>
        <end position="107"/>
    </location>
</feature>
<accession>A0A5B7E496</accession>
<gene>
    <name evidence="2" type="ORF">E2C01_021361</name>
</gene>
<sequence length="107" mass="11791">MAGWCRGAELSFSSCKHWSALQHRPLHHHFLHHHPRLSTLPPLSPSTAINIPTNVTILWEISQNSGCSGGGEAGRRGTAGGGRRLAQDRHHPPETPHTQKKMARRTS</sequence>
<dbReference type="AlphaFoldDB" id="A0A5B7E496"/>
<feature type="compositionally biased region" description="Gly residues" evidence="1">
    <location>
        <begin position="67"/>
        <end position="83"/>
    </location>
</feature>
<reference evidence="2 3" key="1">
    <citation type="submission" date="2019-05" db="EMBL/GenBank/DDBJ databases">
        <title>Another draft genome of Portunus trituberculatus and its Hox gene families provides insights of decapod evolution.</title>
        <authorList>
            <person name="Jeong J.-H."/>
            <person name="Song I."/>
            <person name="Kim S."/>
            <person name="Choi T."/>
            <person name="Kim D."/>
            <person name="Ryu S."/>
            <person name="Kim W."/>
        </authorList>
    </citation>
    <scope>NUCLEOTIDE SEQUENCE [LARGE SCALE GENOMIC DNA]</scope>
    <source>
        <tissue evidence="2">Muscle</tissue>
    </source>
</reference>
<proteinExistence type="predicted"/>